<evidence type="ECO:0000313" key="5">
    <source>
        <dbReference type="EMBL" id="KIH57926.1"/>
    </source>
</evidence>
<dbReference type="Pfam" id="PF00431">
    <property type="entry name" value="CUB"/>
    <property type="match status" value="1"/>
</dbReference>
<dbReference type="AlphaFoldDB" id="A0A0C2GLI6"/>
<gene>
    <name evidence="5" type="ORF">ANCDUO_11877</name>
</gene>
<dbReference type="CDD" id="cd00041">
    <property type="entry name" value="CUB"/>
    <property type="match status" value="1"/>
</dbReference>
<feature type="domain" description="CUB" evidence="4">
    <location>
        <begin position="268"/>
        <end position="323"/>
    </location>
</feature>
<evidence type="ECO:0000313" key="6">
    <source>
        <dbReference type="Proteomes" id="UP000054047"/>
    </source>
</evidence>
<evidence type="ECO:0000256" key="1">
    <source>
        <dbReference type="ARBA" id="ARBA00022737"/>
    </source>
</evidence>
<sequence>KAGRQLCKDKKCGFEITLRVSNESCGGVITDQEGQLTTPGYPGRLLPHVRCEWELRAGIGYRYVLSFEFLEDRNGFYRKRFVGETDDGKGCFTELNFFNGKPKHEAINYRNDHSFCDYRKTFVSDADLVTVIYSDTYTNHYNVIMDDFRSDAFYVPFRVNYTKNDTLSFGNYSSTAADGVRYCHAVLRRPDGYATTLVEIAEYNENATIDVPRVVNERFCKASFMNSSKPITHLYLNQDLELHVFNMQSAFMPEEGLSFKLNVQYYKCGGLISEPNSGVITSPNFGDGRPYLSNSHCLWMLVAPEGMIVKYFITQTIVVALFP</sequence>
<comment type="caution">
    <text evidence="3">Lacks conserved residue(s) required for the propagation of feature annotation.</text>
</comment>
<dbReference type="OrthoDB" id="10009301at2759"/>
<proteinExistence type="predicted"/>
<protein>
    <submittedName>
        <fullName evidence="5">CUB domain protein</fullName>
    </submittedName>
</protein>
<dbReference type="PROSITE" id="PS01180">
    <property type="entry name" value="CUB"/>
    <property type="match status" value="2"/>
</dbReference>
<evidence type="ECO:0000259" key="4">
    <source>
        <dbReference type="PROSITE" id="PS01180"/>
    </source>
</evidence>
<dbReference type="SUPFAM" id="SSF49854">
    <property type="entry name" value="Spermadhesin, CUB domain"/>
    <property type="match status" value="2"/>
</dbReference>
<name>A0A0C2GLI6_9BILA</name>
<dbReference type="Gene3D" id="2.60.120.290">
    <property type="entry name" value="Spermadhesin, CUB domain"/>
    <property type="match status" value="2"/>
</dbReference>
<organism evidence="5 6">
    <name type="scientific">Ancylostoma duodenale</name>
    <dbReference type="NCBI Taxonomy" id="51022"/>
    <lineage>
        <taxon>Eukaryota</taxon>
        <taxon>Metazoa</taxon>
        <taxon>Ecdysozoa</taxon>
        <taxon>Nematoda</taxon>
        <taxon>Chromadorea</taxon>
        <taxon>Rhabditida</taxon>
        <taxon>Rhabditina</taxon>
        <taxon>Rhabditomorpha</taxon>
        <taxon>Strongyloidea</taxon>
        <taxon>Ancylostomatidae</taxon>
        <taxon>Ancylostomatinae</taxon>
        <taxon>Ancylostoma</taxon>
    </lineage>
</organism>
<dbReference type="SMART" id="SM00042">
    <property type="entry name" value="CUB"/>
    <property type="match status" value="1"/>
</dbReference>
<accession>A0A0C2GLI6</accession>
<evidence type="ECO:0000256" key="3">
    <source>
        <dbReference type="PROSITE-ProRule" id="PRU00059"/>
    </source>
</evidence>
<dbReference type="EMBL" id="KN733751">
    <property type="protein sequence ID" value="KIH57926.1"/>
    <property type="molecule type" value="Genomic_DNA"/>
</dbReference>
<reference evidence="5 6" key="1">
    <citation type="submission" date="2013-12" db="EMBL/GenBank/DDBJ databases">
        <title>Draft genome of the parsitic nematode Ancylostoma duodenale.</title>
        <authorList>
            <person name="Mitreva M."/>
        </authorList>
    </citation>
    <scope>NUCLEOTIDE SEQUENCE [LARGE SCALE GENOMIC DNA]</scope>
    <source>
        <strain evidence="5 6">Zhejiang</strain>
    </source>
</reference>
<evidence type="ECO:0000256" key="2">
    <source>
        <dbReference type="ARBA" id="ARBA00023157"/>
    </source>
</evidence>
<keyword evidence="6" id="KW-1185">Reference proteome</keyword>
<feature type="domain" description="CUB" evidence="4">
    <location>
        <begin position="25"/>
        <end position="164"/>
    </location>
</feature>
<feature type="non-terminal residue" evidence="5">
    <location>
        <position position="1"/>
    </location>
</feature>
<dbReference type="InterPro" id="IPR035914">
    <property type="entry name" value="Sperma_CUB_dom_sf"/>
</dbReference>
<keyword evidence="1" id="KW-0677">Repeat</keyword>
<dbReference type="PANTHER" id="PTHR24251">
    <property type="entry name" value="OVOCHYMASE-RELATED"/>
    <property type="match status" value="1"/>
</dbReference>
<dbReference type="InterPro" id="IPR000859">
    <property type="entry name" value="CUB_dom"/>
</dbReference>
<dbReference type="Proteomes" id="UP000054047">
    <property type="component" value="Unassembled WGS sequence"/>
</dbReference>
<keyword evidence="2" id="KW-1015">Disulfide bond</keyword>